<organism evidence="1 2">
    <name type="scientific">Jiangella asiatica</name>
    <dbReference type="NCBI Taxonomy" id="2530372"/>
    <lineage>
        <taxon>Bacteria</taxon>
        <taxon>Bacillati</taxon>
        <taxon>Actinomycetota</taxon>
        <taxon>Actinomycetes</taxon>
        <taxon>Jiangellales</taxon>
        <taxon>Jiangellaceae</taxon>
        <taxon>Jiangella</taxon>
    </lineage>
</organism>
<dbReference type="InParanoid" id="A0A4R5D4Y1"/>
<gene>
    <name evidence="1" type="ORF">E1269_17350</name>
</gene>
<dbReference type="OrthoDB" id="4554527at2"/>
<name>A0A4R5D4Y1_9ACTN</name>
<sequence length="97" mass="9942">MLALTANAVSVIRSLVEEPELPRAIGLRIAAAAPTNGASALSVELAARPGPGDQVIEAEGARVFLDPTAVAALEDKALDAHVGNQGQVSFEIRDRSG</sequence>
<evidence type="ECO:0000313" key="1">
    <source>
        <dbReference type="EMBL" id="TDE08472.1"/>
    </source>
</evidence>
<accession>A0A4R5D4Y1</accession>
<dbReference type="Proteomes" id="UP000294739">
    <property type="component" value="Unassembled WGS sequence"/>
</dbReference>
<dbReference type="InterPro" id="IPR035903">
    <property type="entry name" value="HesB-like_dom_sf"/>
</dbReference>
<dbReference type="SUPFAM" id="SSF89360">
    <property type="entry name" value="HesB-like domain"/>
    <property type="match status" value="1"/>
</dbReference>
<protein>
    <submittedName>
        <fullName evidence="1">Fe-S cluster assembly protein HesB</fullName>
    </submittedName>
</protein>
<keyword evidence="2" id="KW-1185">Reference proteome</keyword>
<dbReference type="AlphaFoldDB" id="A0A4R5D4Y1"/>
<proteinExistence type="predicted"/>
<dbReference type="RefSeq" id="WP_131896767.1">
    <property type="nucleotide sequence ID" value="NZ_SMKZ01000024.1"/>
</dbReference>
<dbReference type="Gene3D" id="2.60.300.12">
    <property type="entry name" value="HesB-like domain"/>
    <property type="match status" value="1"/>
</dbReference>
<evidence type="ECO:0000313" key="2">
    <source>
        <dbReference type="Proteomes" id="UP000294739"/>
    </source>
</evidence>
<reference evidence="1 2" key="1">
    <citation type="submission" date="2019-03" db="EMBL/GenBank/DDBJ databases">
        <title>Draft genome sequences of novel Actinobacteria.</title>
        <authorList>
            <person name="Sahin N."/>
            <person name="Ay H."/>
            <person name="Saygin H."/>
        </authorList>
    </citation>
    <scope>NUCLEOTIDE SEQUENCE [LARGE SCALE GENOMIC DNA]</scope>
    <source>
        <strain evidence="1 2">5K138</strain>
    </source>
</reference>
<dbReference type="EMBL" id="SMKZ01000024">
    <property type="protein sequence ID" value="TDE08472.1"/>
    <property type="molecule type" value="Genomic_DNA"/>
</dbReference>
<comment type="caution">
    <text evidence="1">The sequence shown here is derived from an EMBL/GenBank/DDBJ whole genome shotgun (WGS) entry which is preliminary data.</text>
</comment>